<organism evidence="1 2">
    <name type="scientific">Fusarium fujikuroi</name>
    <name type="common">Bakanae and foot rot disease fungus</name>
    <name type="synonym">Gibberella fujikuroi</name>
    <dbReference type="NCBI Taxonomy" id="5127"/>
    <lineage>
        <taxon>Eukaryota</taxon>
        <taxon>Fungi</taxon>
        <taxon>Dikarya</taxon>
        <taxon>Ascomycota</taxon>
        <taxon>Pezizomycotina</taxon>
        <taxon>Sordariomycetes</taxon>
        <taxon>Hypocreomycetidae</taxon>
        <taxon>Hypocreales</taxon>
        <taxon>Nectriaceae</taxon>
        <taxon>Fusarium</taxon>
        <taxon>Fusarium fujikuroi species complex</taxon>
    </lineage>
</organism>
<evidence type="ECO:0000313" key="1">
    <source>
        <dbReference type="EMBL" id="VTT57700.1"/>
    </source>
</evidence>
<reference evidence="1" key="1">
    <citation type="submission" date="2019-05" db="EMBL/GenBank/DDBJ databases">
        <authorList>
            <person name="Piombo E."/>
        </authorList>
    </citation>
    <scope>NUCLEOTIDE SEQUENCE</scope>
    <source>
        <strain evidence="1">C2S</strain>
    </source>
</reference>
<protein>
    <submittedName>
        <fullName evidence="1">Uncharacterized protein</fullName>
    </submittedName>
</protein>
<feature type="non-terminal residue" evidence="1">
    <location>
        <position position="215"/>
    </location>
</feature>
<comment type="caution">
    <text evidence="1">The sequence shown here is derived from an EMBL/GenBank/DDBJ whole genome shotgun (WGS) entry which is preliminary data.</text>
</comment>
<dbReference type="EMBL" id="CABFJX010000013">
    <property type="protein sequence ID" value="VTT57700.1"/>
    <property type="molecule type" value="Genomic_DNA"/>
</dbReference>
<sequence>NFIYYNLGSDFIHHCRAAIDHAYHYKGSRSSSNLDFDDSSPAAKVIFDFVMSKLTPDDRNLHITAPTQSDADEYYNSASLTLMIPLAEGLSPPICWTWDSIPLTEGQNLKYNYLDPNTLLPGNGGIYVAVVRKSSNITFGAPANKPTQMDLKPSTARRTLIMSALVWFPATRTPEITFHSLQQSLPGTARTPTPDSTMTLGLASTTARQAVRWRH</sequence>
<proteinExistence type="predicted"/>
<gene>
    <name evidence="1" type="ORF">C2S_3419</name>
</gene>
<name>A0A9Q9RAF6_FUSFU</name>
<evidence type="ECO:0000313" key="2">
    <source>
        <dbReference type="Proteomes" id="UP000760494"/>
    </source>
</evidence>
<dbReference type="Proteomes" id="UP000760494">
    <property type="component" value="Unassembled WGS sequence"/>
</dbReference>
<accession>A0A9Q9RAF6</accession>
<dbReference type="AlphaFoldDB" id="A0A9Q9RAF6"/>
<feature type="non-terminal residue" evidence="1">
    <location>
        <position position="1"/>
    </location>
</feature>